<reference evidence="1 2" key="1">
    <citation type="submission" date="2014-07" db="EMBL/GenBank/DDBJ databases">
        <title>Comparative genomic insights into amoeba endosymbionts belonging to the families of Holosporaceae and Candidatus Midichloriaceae within Rickettsiales.</title>
        <authorList>
            <person name="Wang Z."/>
            <person name="Wu M."/>
        </authorList>
    </citation>
    <scope>NUCLEOTIDE SEQUENCE [LARGE SCALE GENOMIC DNA]</scope>
    <source>
        <strain evidence="1">PRA3</strain>
    </source>
</reference>
<gene>
    <name evidence="1" type="ORF">ID47_08075</name>
</gene>
<accession>A0A077AYJ1</accession>
<evidence type="ECO:0000313" key="1">
    <source>
        <dbReference type="EMBL" id="AIK96688.1"/>
    </source>
</evidence>
<sequence length="307" mass="36357">MKTMSLWIAIFLLMPAYSMERDSLDSSIAPPVDGIEILERNVYQKKLADDLYLVMERPSLNPKNLQGWKSFAKAILFEIEKRYGETALYKEDSSEYGFYRGVYETFDIYNRILDWSDKKSYDASQELQVWIAQALNINYFHLKKKFDLSLESNENDWHKDVEMTMCIIFYPTDPFQMHIGISRNIFYEGVKHPQLSLKLHSFAAQVTRLSYSEKLYMITRPLYNMWSILITHLPKNSYQEEDHPNGWIQEITHYNGPSSWVIKDSDRKIILMMNDRNRADYDWLLSEDWDVDLFSVNLKTLADLKLS</sequence>
<dbReference type="KEGG" id="paca:ID47_08075"/>
<proteinExistence type="predicted"/>
<protein>
    <submittedName>
        <fullName evidence="1">Uncharacterized protein</fullName>
    </submittedName>
</protein>
<dbReference type="AlphaFoldDB" id="A0A077AYJ1"/>
<evidence type="ECO:0000313" key="2">
    <source>
        <dbReference type="Proteomes" id="UP000028926"/>
    </source>
</evidence>
<dbReference type="RefSeq" id="WP_038465306.1">
    <property type="nucleotide sequence ID" value="NZ_CP008941.1"/>
</dbReference>
<dbReference type="EMBL" id="CP008941">
    <property type="protein sequence ID" value="AIK96688.1"/>
    <property type="molecule type" value="Genomic_DNA"/>
</dbReference>
<dbReference type="OrthoDB" id="7159482at2"/>
<organism evidence="1 2">
    <name type="scientific">Candidatus Odyssella acanthamoebae</name>
    <dbReference type="NCBI Taxonomy" id="91604"/>
    <lineage>
        <taxon>Bacteria</taxon>
        <taxon>Pseudomonadati</taxon>
        <taxon>Pseudomonadota</taxon>
        <taxon>Alphaproteobacteria</taxon>
        <taxon>Holosporales</taxon>
        <taxon>Candidatus Paracaedibacteraceae</taxon>
        <taxon>Candidatus Odyssella</taxon>
    </lineage>
</organism>
<dbReference type="HOGENOM" id="CLU_905162_0_0_5"/>
<name>A0A077AYJ1_9PROT</name>
<keyword evidence="2" id="KW-1185">Reference proteome</keyword>
<dbReference type="Proteomes" id="UP000028926">
    <property type="component" value="Chromosome"/>
</dbReference>